<dbReference type="EMBL" id="JAEPES010000006">
    <property type="protein sequence ID" value="MBK4349032.1"/>
    <property type="molecule type" value="Genomic_DNA"/>
</dbReference>
<dbReference type="AlphaFoldDB" id="A0A934SPU6"/>
<dbReference type="InterPro" id="IPR016047">
    <property type="entry name" value="M23ase_b-sheet_dom"/>
</dbReference>
<reference evidence="4" key="1">
    <citation type="submission" date="2021-01" db="EMBL/GenBank/DDBJ databases">
        <title>Lacisediminihabitans sp. nov. strain G11-30, isolated from Antarctic Soil.</title>
        <authorList>
            <person name="Li J."/>
        </authorList>
    </citation>
    <scope>NUCLEOTIDE SEQUENCE</scope>
    <source>
        <strain evidence="4">G11-30</strain>
    </source>
</reference>
<keyword evidence="5" id="KW-1185">Reference proteome</keyword>
<feature type="domain" description="M23ase beta-sheet core" evidence="3">
    <location>
        <begin position="245"/>
        <end position="346"/>
    </location>
</feature>
<organism evidence="4 5">
    <name type="scientific">Lacisediminihabitans changchengi</name>
    <dbReference type="NCBI Taxonomy" id="2787634"/>
    <lineage>
        <taxon>Bacteria</taxon>
        <taxon>Bacillati</taxon>
        <taxon>Actinomycetota</taxon>
        <taxon>Actinomycetes</taxon>
        <taxon>Micrococcales</taxon>
        <taxon>Microbacteriaceae</taxon>
        <taxon>Lacisediminihabitans</taxon>
    </lineage>
</organism>
<sequence>MAQDSVSVETVPDTVSTATDILAVLTAPATEPVAQTPVAGTASVAPEQPLSRRAARMAALNAAAPAVPRSAERAAPLVTEPVQPVAAPASSRRAQSSARPARAVARPAGRTSTRTAQRPRLRRVVPKIISVSAALGALGLLVATSLPANAFMTSSADLEQTSVTSTAGVQKMATVDAKAVADEAPTRDNYTVQTSTDRFRTSSSTDWSYTNDPNGTIQWPFPVQVPIATGFGPRHVIGCGFCSTFHLGVDFDPGLGAPVGAIADGVVTEVDLQPSSPLGNHVTIEHTINGQKIESVYGHMITGSVRVVVGQAVKVTDIVGETGSTGHSTGAHLHLEVHVNGVPVDPFAWLKANAN</sequence>
<dbReference type="Pfam" id="PF01551">
    <property type="entry name" value="Peptidase_M23"/>
    <property type="match status" value="1"/>
</dbReference>
<keyword evidence="2" id="KW-0812">Transmembrane</keyword>
<evidence type="ECO:0000256" key="2">
    <source>
        <dbReference type="SAM" id="Phobius"/>
    </source>
</evidence>
<dbReference type="SUPFAM" id="SSF51261">
    <property type="entry name" value="Duplicated hybrid motif"/>
    <property type="match status" value="1"/>
</dbReference>
<evidence type="ECO:0000313" key="5">
    <source>
        <dbReference type="Proteomes" id="UP000636458"/>
    </source>
</evidence>
<keyword evidence="2" id="KW-1133">Transmembrane helix</keyword>
<feature type="compositionally biased region" description="Low complexity" evidence="1">
    <location>
        <begin position="83"/>
        <end position="108"/>
    </location>
</feature>
<evidence type="ECO:0000313" key="4">
    <source>
        <dbReference type="EMBL" id="MBK4349032.1"/>
    </source>
</evidence>
<evidence type="ECO:0000259" key="3">
    <source>
        <dbReference type="Pfam" id="PF01551"/>
    </source>
</evidence>
<dbReference type="CDD" id="cd12797">
    <property type="entry name" value="M23_peptidase"/>
    <property type="match status" value="1"/>
</dbReference>
<proteinExistence type="predicted"/>
<accession>A0A934SPU6</accession>
<feature type="transmembrane region" description="Helical" evidence="2">
    <location>
        <begin position="124"/>
        <end position="146"/>
    </location>
</feature>
<evidence type="ECO:0000256" key="1">
    <source>
        <dbReference type="SAM" id="MobiDB-lite"/>
    </source>
</evidence>
<keyword evidence="2" id="KW-0472">Membrane</keyword>
<gene>
    <name evidence="4" type="ORF">IV501_15475</name>
</gene>
<dbReference type="InterPro" id="IPR011055">
    <property type="entry name" value="Dup_hybrid_motif"/>
</dbReference>
<dbReference type="PANTHER" id="PTHR21666:SF270">
    <property type="entry name" value="MUREIN HYDROLASE ACTIVATOR ENVC"/>
    <property type="match status" value="1"/>
</dbReference>
<comment type="caution">
    <text evidence="4">The sequence shown here is derived from an EMBL/GenBank/DDBJ whole genome shotgun (WGS) entry which is preliminary data.</text>
</comment>
<dbReference type="Gene3D" id="2.70.70.10">
    <property type="entry name" value="Glucose Permease (Domain IIA)"/>
    <property type="match status" value="1"/>
</dbReference>
<dbReference type="InterPro" id="IPR050570">
    <property type="entry name" value="Cell_wall_metabolism_enzyme"/>
</dbReference>
<protein>
    <submittedName>
        <fullName evidence="4">Peptidoglycan DD-metalloendopeptidase family protein</fullName>
    </submittedName>
</protein>
<dbReference type="GO" id="GO:0004222">
    <property type="term" value="F:metalloendopeptidase activity"/>
    <property type="evidence" value="ECO:0007669"/>
    <property type="project" value="TreeGrafter"/>
</dbReference>
<dbReference type="PANTHER" id="PTHR21666">
    <property type="entry name" value="PEPTIDASE-RELATED"/>
    <property type="match status" value="1"/>
</dbReference>
<dbReference type="Proteomes" id="UP000636458">
    <property type="component" value="Unassembled WGS sequence"/>
</dbReference>
<feature type="region of interest" description="Disordered" evidence="1">
    <location>
        <begin position="74"/>
        <end position="119"/>
    </location>
</feature>
<dbReference type="RefSeq" id="WP_200557227.1">
    <property type="nucleotide sequence ID" value="NZ_JAEPES010000006.1"/>
</dbReference>
<name>A0A934SPU6_9MICO</name>